<organism evidence="2">
    <name type="scientific">Lotharella oceanica</name>
    <dbReference type="NCBI Taxonomy" id="641309"/>
    <lineage>
        <taxon>Eukaryota</taxon>
        <taxon>Sar</taxon>
        <taxon>Rhizaria</taxon>
        <taxon>Cercozoa</taxon>
        <taxon>Chlorarachniophyceae</taxon>
        <taxon>Lotharella</taxon>
    </lineage>
</organism>
<name>A0A7S2TK97_9EUKA</name>
<dbReference type="EMBL" id="HBHP01008842">
    <property type="protein sequence ID" value="CAD9755063.1"/>
    <property type="molecule type" value="Transcribed_RNA"/>
</dbReference>
<evidence type="ECO:0000313" key="2">
    <source>
        <dbReference type="EMBL" id="CAD9755063.1"/>
    </source>
</evidence>
<proteinExistence type="predicted"/>
<dbReference type="AlphaFoldDB" id="A0A7S2TK97"/>
<feature type="region of interest" description="Disordered" evidence="1">
    <location>
        <begin position="1"/>
        <end position="26"/>
    </location>
</feature>
<reference evidence="2" key="1">
    <citation type="submission" date="2021-01" db="EMBL/GenBank/DDBJ databases">
        <authorList>
            <person name="Corre E."/>
            <person name="Pelletier E."/>
            <person name="Niang G."/>
            <person name="Scheremetjew M."/>
            <person name="Finn R."/>
            <person name="Kale V."/>
            <person name="Holt S."/>
            <person name="Cochrane G."/>
            <person name="Meng A."/>
            <person name="Brown T."/>
            <person name="Cohen L."/>
        </authorList>
    </citation>
    <scope>NUCLEOTIDE SEQUENCE</scope>
    <source>
        <strain evidence="2">CCMP622</strain>
    </source>
</reference>
<accession>A0A7S2TK97</accession>
<protein>
    <submittedName>
        <fullName evidence="2">Uncharacterized protein</fullName>
    </submittedName>
</protein>
<gene>
    <name evidence="2" type="ORF">LSP00402_LOCUS5526</name>
</gene>
<evidence type="ECO:0000256" key="1">
    <source>
        <dbReference type="SAM" id="MobiDB-lite"/>
    </source>
</evidence>
<sequence length="132" mass="15426">MVEIRRVRGARGRISASNPQEREKLSSREIEINPRKGYLFARLPNQELQIIYHVRTPSPQAARPLRWTLRPLIRNHYDEQMGLGKERPGSKLQKDPESYQKLMGQRVTLLTTVIPTTSSLYSPESVRQKYKR</sequence>